<sequence length="872" mass="99483">MVSQSCAIANDKQVRRDKDEAVARYLAAGGRNIWHGFTCDDYDAQSAATPPTCQGSCMTCSDQYVPLSSRNFSDRFPLRMHDDDEAKAVVNDLISTAKANNEYIRTKLDEYGNMIAKRWLKRPNSTKRKILLKTAKPNISTKTHAEVELMYEYIRYKEAQQKGTVAKKPAAIEGQEDLFIIPYLNLQTLGEDPMKLLALLHYRTEVEQCEWVMFDCEQVRTHFHSSVLNIAYNPHCVIAYGKDFGKLVQWNKDAAHRWDVIGYPCARLILRTQQKISDFLRTMVDLLLGKDLEAASKGRHEWDCLVASAFKQQSSLITESPYCRQAFAAAPKFSAELIVETFTSQLHAAQDDGIQVQTDPVYVRQLFDDIDASRAYGIIDRKLHRKMLLRAPLTRIVRADTWDWLLSEAESLLRTQRTYSDKTQVGMPLPEEYLAAITRFEVLLKNQFNRQVEELTDLLCTSQGFERHFQSVGNTYMQTTGSEKNLKSDFLFWNLSEITGYESELGQRTSFHMECIDEHLSQASYKERGKVSQELYDHLADMATVDGALCALKYHRSRQKLYKIPRSKTFDPDSIRAYFSEATKVSILQCDEERQSLWEAVETFRNLPLPTRAVNRQTLLRLKNLHGGLSTFWEELRTAVDDKIDDWCREIGRDGRDYAEQVIKMVVTSVFNVSGTPEYRWALEQEQEAILSAIEENEHKLQAQTASKACKADFGEHFSFPTEPEVPTRLMPKITKTKNKSRPDDASEATSPEHGIELHDKQGQLTSVPEVITVGAESVRLFEQVFASFTDAKGGAKWVDFVAAMVDAGCSATHTGGSAVTFKNGWEMKGSIVIHRPHPDATFDTIKLRAIGKRLTKWFGWNEETFVEREKK</sequence>
<reference evidence="1" key="1">
    <citation type="submission" date="2023-07" db="EMBL/GenBank/DDBJ databases">
        <title>Black Yeasts Isolated from many extreme environments.</title>
        <authorList>
            <person name="Coleine C."/>
            <person name="Stajich J.E."/>
            <person name="Selbmann L."/>
        </authorList>
    </citation>
    <scope>NUCLEOTIDE SEQUENCE</scope>
    <source>
        <strain evidence="1">CCFEE 5714</strain>
    </source>
</reference>
<dbReference type="Proteomes" id="UP001281147">
    <property type="component" value="Unassembled WGS sequence"/>
</dbReference>
<accession>A0ACC3NJ14</accession>
<keyword evidence="2" id="KW-1185">Reference proteome</keyword>
<evidence type="ECO:0000313" key="1">
    <source>
        <dbReference type="EMBL" id="KAK3716363.1"/>
    </source>
</evidence>
<protein>
    <submittedName>
        <fullName evidence="1">Uncharacterized protein</fullName>
    </submittedName>
</protein>
<comment type="caution">
    <text evidence="1">The sequence shown here is derived from an EMBL/GenBank/DDBJ whole genome shotgun (WGS) entry which is preliminary data.</text>
</comment>
<name>A0ACC3NJ14_9PEZI</name>
<gene>
    <name evidence="1" type="ORF">LTR37_006513</name>
</gene>
<dbReference type="EMBL" id="JAUTXU010000043">
    <property type="protein sequence ID" value="KAK3716363.1"/>
    <property type="molecule type" value="Genomic_DNA"/>
</dbReference>
<proteinExistence type="predicted"/>
<evidence type="ECO:0000313" key="2">
    <source>
        <dbReference type="Proteomes" id="UP001281147"/>
    </source>
</evidence>
<organism evidence="1 2">
    <name type="scientific">Vermiconidia calcicola</name>
    <dbReference type="NCBI Taxonomy" id="1690605"/>
    <lineage>
        <taxon>Eukaryota</taxon>
        <taxon>Fungi</taxon>
        <taxon>Dikarya</taxon>
        <taxon>Ascomycota</taxon>
        <taxon>Pezizomycotina</taxon>
        <taxon>Dothideomycetes</taxon>
        <taxon>Dothideomycetidae</taxon>
        <taxon>Mycosphaerellales</taxon>
        <taxon>Extremaceae</taxon>
        <taxon>Vermiconidia</taxon>
    </lineage>
</organism>